<reference evidence="4 5" key="1">
    <citation type="submission" date="2016-11" db="EMBL/GenBank/DDBJ databases">
        <authorList>
            <person name="Jaros S."/>
            <person name="Januszkiewicz K."/>
            <person name="Wedrychowicz H."/>
        </authorList>
    </citation>
    <scope>NUCLEOTIDE SEQUENCE [LARGE SCALE GENOMIC DNA]</scope>
    <source>
        <strain evidence="4 5">DSM 22330</strain>
    </source>
</reference>
<feature type="transmembrane region" description="Helical" evidence="1">
    <location>
        <begin position="67"/>
        <end position="86"/>
    </location>
</feature>
<feature type="transmembrane region" description="Helical" evidence="1">
    <location>
        <begin position="31"/>
        <end position="55"/>
    </location>
</feature>
<evidence type="ECO:0000256" key="1">
    <source>
        <dbReference type="SAM" id="Phobius"/>
    </source>
</evidence>
<dbReference type="STRING" id="1122154.SAMN02746068_00581"/>
<keyword evidence="1" id="KW-0472">Membrane</keyword>
<evidence type="ECO:0000313" key="5">
    <source>
        <dbReference type="Proteomes" id="UP000185655"/>
    </source>
</evidence>
<dbReference type="OrthoDB" id="9770408at2"/>
<feature type="domain" description="DUF1980" evidence="2">
    <location>
        <begin position="2"/>
        <end position="102"/>
    </location>
</feature>
<keyword evidence="1" id="KW-1133">Transmembrane helix</keyword>
<dbReference type="InterPro" id="IPR052955">
    <property type="entry name" value="UPF0703_membrane_permease"/>
</dbReference>
<dbReference type="NCBIfam" id="TIGR03943">
    <property type="entry name" value="TIGR03943 family putative permease subunit"/>
    <property type="match status" value="1"/>
</dbReference>
<dbReference type="InterPro" id="IPR015402">
    <property type="entry name" value="DUF1980"/>
</dbReference>
<evidence type="ECO:0000313" key="4">
    <source>
        <dbReference type="EMBL" id="SFZ72177.1"/>
    </source>
</evidence>
<organism evidence="4 5">
    <name type="scientific">Pseudolactococcus chungangensis CAU 28 = DSM 22330</name>
    <dbReference type="NCBI Taxonomy" id="1122154"/>
    <lineage>
        <taxon>Bacteria</taxon>
        <taxon>Bacillati</taxon>
        <taxon>Bacillota</taxon>
        <taxon>Bacilli</taxon>
        <taxon>Lactobacillales</taxon>
        <taxon>Streptococcaceae</taxon>
        <taxon>Pseudolactococcus</taxon>
    </lineage>
</organism>
<keyword evidence="1" id="KW-0812">Transmembrane</keyword>
<evidence type="ECO:0000259" key="3">
    <source>
        <dbReference type="Pfam" id="PF21537"/>
    </source>
</evidence>
<evidence type="ECO:0000259" key="2">
    <source>
        <dbReference type="Pfam" id="PF09323"/>
    </source>
</evidence>
<dbReference type="Pfam" id="PF09323">
    <property type="entry name" value="DUF1980"/>
    <property type="match status" value="1"/>
</dbReference>
<name>A0A1K2H6Y2_9LACT</name>
<dbReference type="InterPro" id="IPR048447">
    <property type="entry name" value="DUF1980_C"/>
</dbReference>
<dbReference type="InterPro" id="IPR048493">
    <property type="entry name" value="DUF1980_N"/>
</dbReference>
<dbReference type="PANTHER" id="PTHR40047">
    <property type="entry name" value="UPF0703 PROTEIN YCGQ"/>
    <property type="match status" value="1"/>
</dbReference>
<sequence>MIRFLILSGYFELMMYLQLTGKLNQYINTHYSYLAVLSAILSLGFAIVQLVNWIRHAEHNHHLQTKFSRAFALVLLATPLMAIVFIPSKSLDATIVSAKGFNFPLAEGSGDSSDGTQIQYLQPNTSVYFTKSAYDKLMKKELAKYENLSKITVTDNNYMEIMELIYNFPGTFEGKTITYTGFVYNDPTDASAQFLFRFGIIHCIADSGVFGLRTLTDGTTYPDNTWLSITGQIQTAYYTPFKRELPVIKPDHIDKVEKPTNPYVYRNF</sequence>
<proteinExistence type="predicted"/>
<dbReference type="PANTHER" id="PTHR40047:SF1">
    <property type="entry name" value="UPF0703 PROTEIN YCGQ"/>
    <property type="match status" value="1"/>
</dbReference>
<dbReference type="AlphaFoldDB" id="A0A1K2H6Y2"/>
<dbReference type="EMBL" id="FPKS01000002">
    <property type="protein sequence ID" value="SFZ72177.1"/>
    <property type="molecule type" value="Genomic_DNA"/>
</dbReference>
<protein>
    <submittedName>
        <fullName evidence="4">Putative membrane protein</fullName>
    </submittedName>
</protein>
<dbReference type="Proteomes" id="UP000185655">
    <property type="component" value="Unassembled WGS sequence"/>
</dbReference>
<feature type="domain" description="DUF1980" evidence="3">
    <location>
        <begin position="128"/>
        <end position="266"/>
    </location>
</feature>
<dbReference type="Pfam" id="PF21537">
    <property type="entry name" value="DUF1980_C"/>
    <property type="match status" value="1"/>
</dbReference>
<dbReference type="RefSeq" id="WP_031366684.1">
    <property type="nucleotide sequence ID" value="NZ_FPKS01000002.1"/>
</dbReference>
<accession>A0A1K2H6Y2</accession>
<gene>
    <name evidence="4" type="ORF">SAMN02746068_00581</name>
</gene>